<evidence type="ECO:0000313" key="2">
    <source>
        <dbReference type="EnsemblProtists" id="EOD12623"/>
    </source>
</evidence>
<dbReference type="RefSeq" id="XP_005765052.1">
    <property type="nucleotide sequence ID" value="XM_005764995.1"/>
</dbReference>
<protein>
    <recommendedName>
        <fullName evidence="4">Major facilitator superfamily (MFS) profile domain-containing protein</fullName>
    </recommendedName>
</protein>
<dbReference type="GeneID" id="17258836"/>
<keyword evidence="3" id="KW-1185">Reference proteome</keyword>
<organism evidence="2 3">
    <name type="scientific">Emiliania huxleyi (strain CCMP1516)</name>
    <dbReference type="NCBI Taxonomy" id="280463"/>
    <lineage>
        <taxon>Eukaryota</taxon>
        <taxon>Haptista</taxon>
        <taxon>Haptophyta</taxon>
        <taxon>Prymnesiophyceae</taxon>
        <taxon>Isochrysidales</taxon>
        <taxon>Noelaerhabdaceae</taxon>
        <taxon>Emiliania</taxon>
    </lineage>
</organism>
<sequence>MLPPAPSSQRARGRHRRPHVLGPPRSGALGDGWACRRASWPLSRPRSGEAKSRRRGTCAQPVRPARAWFRSPSSASLTNSSATVYVAGVVLGLGSLGAGGDRRLAVALVSFRCLTGLFDGCSTIL</sequence>
<reference evidence="2" key="2">
    <citation type="submission" date="2024-10" db="UniProtKB">
        <authorList>
            <consortium name="EnsemblProtists"/>
        </authorList>
    </citation>
    <scope>IDENTIFICATION</scope>
</reference>
<proteinExistence type="predicted"/>
<evidence type="ECO:0008006" key="4">
    <source>
        <dbReference type="Google" id="ProtNLM"/>
    </source>
</evidence>
<dbReference type="Proteomes" id="UP000013827">
    <property type="component" value="Unassembled WGS sequence"/>
</dbReference>
<evidence type="ECO:0000256" key="1">
    <source>
        <dbReference type="SAM" id="MobiDB-lite"/>
    </source>
</evidence>
<feature type="region of interest" description="Disordered" evidence="1">
    <location>
        <begin position="1"/>
        <end position="31"/>
    </location>
</feature>
<name>A0A0D3IMY8_EMIH1</name>
<evidence type="ECO:0000313" key="3">
    <source>
        <dbReference type="Proteomes" id="UP000013827"/>
    </source>
</evidence>
<dbReference type="EnsemblProtists" id="EOD12623">
    <property type="protein sequence ID" value="EOD12623"/>
    <property type="gene ID" value="EMIHUDRAFT_437286"/>
</dbReference>
<reference evidence="3" key="1">
    <citation type="journal article" date="2013" name="Nature">
        <title>Pan genome of the phytoplankton Emiliania underpins its global distribution.</title>
        <authorList>
            <person name="Read B.A."/>
            <person name="Kegel J."/>
            <person name="Klute M.J."/>
            <person name="Kuo A."/>
            <person name="Lefebvre S.C."/>
            <person name="Maumus F."/>
            <person name="Mayer C."/>
            <person name="Miller J."/>
            <person name="Monier A."/>
            <person name="Salamov A."/>
            <person name="Young J."/>
            <person name="Aguilar M."/>
            <person name="Claverie J.M."/>
            <person name="Frickenhaus S."/>
            <person name="Gonzalez K."/>
            <person name="Herman E.K."/>
            <person name="Lin Y.C."/>
            <person name="Napier J."/>
            <person name="Ogata H."/>
            <person name="Sarno A.F."/>
            <person name="Shmutz J."/>
            <person name="Schroeder D."/>
            <person name="de Vargas C."/>
            <person name="Verret F."/>
            <person name="von Dassow P."/>
            <person name="Valentin K."/>
            <person name="Van de Peer Y."/>
            <person name="Wheeler G."/>
            <person name="Dacks J.B."/>
            <person name="Delwiche C.F."/>
            <person name="Dyhrman S.T."/>
            <person name="Glockner G."/>
            <person name="John U."/>
            <person name="Richards T."/>
            <person name="Worden A.Z."/>
            <person name="Zhang X."/>
            <person name="Grigoriev I.V."/>
            <person name="Allen A.E."/>
            <person name="Bidle K."/>
            <person name="Borodovsky M."/>
            <person name="Bowler C."/>
            <person name="Brownlee C."/>
            <person name="Cock J.M."/>
            <person name="Elias M."/>
            <person name="Gladyshev V.N."/>
            <person name="Groth M."/>
            <person name="Guda C."/>
            <person name="Hadaegh A."/>
            <person name="Iglesias-Rodriguez M.D."/>
            <person name="Jenkins J."/>
            <person name="Jones B.M."/>
            <person name="Lawson T."/>
            <person name="Leese F."/>
            <person name="Lindquist E."/>
            <person name="Lobanov A."/>
            <person name="Lomsadze A."/>
            <person name="Malik S.B."/>
            <person name="Marsh M.E."/>
            <person name="Mackinder L."/>
            <person name="Mock T."/>
            <person name="Mueller-Roeber B."/>
            <person name="Pagarete A."/>
            <person name="Parker M."/>
            <person name="Probert I."/>
            <person name="Quesneville H."/>
            <person name="Raines C."/>
            <person name="Rensing S.A."/>
            <person name="Riano-Pachon D.M."/>
            <person name="Richier S."/>
            <person name="Rokitta S."/>
            <person name="Shiraiwa Y."/>
            <person name="Soanes D.M."/>
            <person name="van der Giezen M."/>
            <person name="Wahlund T.M."/>
            <person name="Williams B."/>
            <person name="Wilson W."/>
            <person name="Wolfe G."/>
            <person name="Wurch L.L."/>
        </authorList>
    </citation>
    <scope>NUCLEOTIDE SEQUENCE</scope>
</reference>
<dbReference type="KEGG" id="ehx:EMIHUDRAFT_437286"/>
<dbReference type="AlphaFoldDB" id="A0A0D3IMY8"/>
<accession>A0A0D3IMY8</accession>
<dbReference type="HOGENOM" id="CLU_1996891_0_0_1"/>
<dbReference type="PaxDb" id="2903-EOD12623"/>